<feature type="transmembrane region" description="Helical" evidence="5">
    <location>
        <begin position="24"/>
        <end position="43"/>
    </location>
</feature>
<reference evidence="7" key="2">
    <citation type="submission" date="2020-07" db="EMBL/GenBank/DDBJ databases">
        <title>Draft genome sequence of Lactobacillus helveticus strain JCM 1062.</title>
        <authorList>
            <person name="Endo A."/>
            <person name="Maeno S."/>
            <person name="Kido Y."/>
        </authorList>
    </citation>
    <scope>NUCLEOTIDE SEQUENCE</scope>
    <source>
        <strain evidence="7">JCM 1062</strain>
    </source>
</reference>
<name>A0A0D5MKQ3_LACHE</name>
<protein>
    <submittedName>
        <fullName evidence="6">Uncharacterized protein</fullName>
    </submittedName>
</protein>
<comment type="subcellular location">
    <subcellularLocation>
        <location evidence="1">Membrane</location>
        <topology evidence="1">Multi-pass membrane protein</topology>
    </subcellularLocation>
</comment>
<evidence type="ECO:0000256" key="2">
    <source>
        <dbReference type="ARBA" id="ARBA00022692"/>
    </source>
</evidence>
<proteinExistence type="predicted"/>
<dbReference type="KEGG" id="lhd:HUO_10420"/>
<dbReference type="Proteomes" id="UP000267794">
    <property type="component" value="Chromosome"/>
</dbReference>
<accession>A0A0D5MKQ3</accession>
<keyword evidence="2 5" id="KW-0812">Transmembrane</keyword>
<reference evidence="6 8" key="1">
    <citation type="submission" date="2016-10" db="EMBL/GenBank/DDBJ databases">
        <title>Complete genomic sequencing of Lactobacillus helveticus LH99 and comparative genome analysis.</title>
        <authorList>
            <person name="Li N."/>
            <person name="You C."/>
            <person name="Liu Z."/>
        </authorList>
    </citation>
    <scope>NUCLEOTIDE SEQUENCE [LARGE SCALE GENOMIC DNA]</scope>
    <source>
        <strain evidence="6 8">LH99</strain>
    </source>
</reference>
<evidence type="ECO:0000313" key="6">
    <source>
        <dbReference type="EMBL" id="AYE62411.1"/>
    </source>
</evidence>
<evidence type="ECO:0000256" key="5">
    <source>
        <dbReference type="SAM" id="Phobius"/>
    </source>
</evidence>
<organism evidence="6 8">
    <name type="scientific">Lactobacillus helveticus</name>
    <name type="common">Lactobacillus suntoryeus</name>
    <dbReference type="NCBI Taxonomy" id="1587"/>
    <lineage>
        <taxon>Bacteria</taxon>
        <taxon>Bacillati</taxon>
        <taxon>Bacillota</taxon>
        <taxon>Bacilli</taxon>
        <taxon>Lactobacillales</taxon>
        <taxon>Lactobacillaceae</taxon>
        <taxon>Lactobacillus</taxon>
    </lineage>
</organism>
<feature type="transmembrane region" description="Helical" evidence="5">
    <location>
        <begin position="112"/>
        <end position="134"/>
    </location>
</feature>
<dbReference type="PANTHER" id="PTHR37306">
    <property type="entry name" value="COLICIN V PRODUCTION PROTEIN"/>
    <property type="match status" value="1"/>
</dbReference>
<keyword evidence="4 5" id="KW-0472">Membrane</keyword>
<evidence type="ECO:0000256" key="4">
    <source>
        <dbReference type="ARBA" id="ARBA00023136"/>
    </source>
</evidence>
<sequence>MVVTLLVLAYLAYKAYTGYKTGFTRYIIGLICSAIVFMVAIFMQNPFGDWLYTQITGEMIKSNSTTNVELMIARFAAFFIIFFVGKMIMKIFKGWIPAKNPHATNLGSLLDNVLGALVSLVASYFIVYVVLSMFNALQNPWFMQQTIDSSFLRFIIYSTPGLSNGVFNSIFNIGKTVG</sequence>
<dbReference type="Pfam" id="PF02674">
    <property type="entry name" value="Colicin_V"/>
    <property type="match status" value="1"/>
</dbReference>
<dbReference type="GO" id="GO:0009403">
    <property type="term" value="P:toxin biosynthetic process"/>
    <property type="evidence" value="ECO:0007669"/>
    <property type="project" value="InterPro"/>
</dbReference>
<evidence type="ECO:0000313" key="8">
    <source>
        <dbReference type="Proteomes" id="UP000267794"/>
    </source>
</evidence>
<dbReference type="EMBL" id="BLYV01000386">
    <property type="protein sequence ID" value="GFP13845.1"/>
    <property type="molecule type" value="Genomic_DNA"/>
</dbReference>
<dbReference type="RefSeq" id="WP_003627367.1">
    <property type="nucleotide sequence ID" value="NZ_AP023028.1"/>
</dbReference>
<evidence type="ECO:0000256" key="3">
    <source>
        <dbReference type="ARBA" id="ARBA00022989"/>
    </source>
</evidence>
<evidence type="ECO:0000256" key="1">
    <source>
        <dbReference type="ARBA" id="ARBA00004141"/>
    </source>
</evidence>
<feature type="transmembrane region" description="Helical" evidence="5">
    <location>
        <begin position="71"/>
        <end position="92"/>
    </location>
</feature>
<gene>
    <name evidence="6" type="ORF">BC335_2048</name>
    <name evidence="7" type="ORF">LHEJCM1062_17170</name>
</gene>
<keyword evidence="3 5" id="KW-1133">Transmembrane helix</keyword>
<dbReference type="InterPro" id="IPR003825">
    <property type="entry name" value="Colicin-V_CvpA"/>
</dbReference>
<dbReference type="PANTHER" id="PTHR37306:SF1">
    <property type="entry name" value="COLICIN V PRODUCTION PROTEIN"/>
    <property type="match status" value="1"/>
</dbReference>
<dbReference type="Proteomes" id="UP000630086">
    <property type="component" value="Unassembled WGS sequence"/>
</dbReference>
<dbReference type="EMBL" id="CP017982">
    <property type="protein sequence ID" value="AYE62411.1"/>
    <property type="molecule type" value="Genomic_DNA"/>
</dbReference>
<dbReference type="AlphaFoldDB" id="A0A0D5MKQ3"/>
<evidence type="ECO:0000313" key="7">
    <source>
        <dbReference type="EMBL" id="GFP13845.1"/>
    </source>
</evidence>
<dbReference type="GO" id="GO:0016020">
    <property type="term" value="C:membrane"/>
    <property type="evidence" value="ECO:0007669"/>
    <property type="project" value="UniProtKB-SubCell"/>
</dbReference>